<keyword evidence="5 6" id="KW-0687">Ribonucleoprotein</keyword>
<dbReference type="PROSITE" id="PS00050">
    <property type="entry name" value="RIBOSOMAL_L23"/>
    <property type="match status" value="1"/>
</dbReference>
<evidence type="ECO:0000256" key="3">
    <source>
        <dbReference type="ARBA" id="ARBA00022884"/>
    </source>
</evidence>
<name>A0A7X3MEH8_9FIRM</name>
<dbReference type="Pfam" id="PF00276">
    <property type="entry name" value="Ribosomal_L23"/>
    <property type="match status" value="1"/>
</dbReference>
<dbReference type="AlphaFoldDB" id="A0A7X3MEH8"/>
<dbReference type="GO" id="GO:0006412">
    <property type="term" value="P:translation"/>
    <property type="evidence" value="ECO:0007669"/>
    <property type="project" value="UniProtKB-UniRule"/>
</dbReference>
<evidence type="ECO:0000256" key="1">
    <source>
        <dbReference type="ARBA" id="ARBA00006700"/>
    </source>
</evidence>
<comment type="subunit">
    <text evidence="6">Part of the 50S ribosomal subunit. Contacts protein L29, and trigger factor when it is bound to the ribosome.</text>
</comment>
<protein>
    <recommendedName>
        <fullName evidence="6">Large ribosomal subunit protein uL23</fullName>
    </recommendedName>
</protein>
<evidence type="ECO:0000256" key="6">
    <source>
        <dbReference type="HAMAP-Rule" id="MF_01369"/>
    </source>
</evidence>
<keyword evidence="2 6" id="KW-0699">rRNA-binding</keyword>
<proteinExistence type="inferred from homology"/>
<dbReference type="InterPro" id="IPR012677">
    <property type="entry name" value="Nucleotide-bd_a/b_plait_sf"/>
</dbReference>
<evidence type="ECO:0000313" key="9">
    <source>
        <dbReference type="Proteomes" id="UP000460412"/>
    </source>
</evidence>
<dbReference type="GO" id="GO:0005840">
    <property type="term" value="C:ribosome"/>
    <property type="evidence" value="ECO:0007669"/>
    <property type="project" value="UniProtKB-KW"/>
</dbReference>
<dbReference type="RefSeq" id="WP_159750268.1">
    <property type="nucleotide sequence ID" value="NZ_CASSPE010000141.1"/>
</dbReference>
<accession>A0A7X3MEH8</accession>
<dbReference type="SUPFAM" id="SSF54189">
    <property type="entry name" value="Ribosomal proteins S24e, L23 and L15e"/>
    <property type="match status" value="1"/>
</dbReference>
<evidence type="ECO:0000256" key="2">
    <source>
        <dbReference type="ARBA" id="ARBA00022730"/>
    </source>
</evidence>
<dbReference type="InterPro" id="IPR001014">
    <property type="entry name" value="Ribosomal_uL23_CS"/>
</dbReference>
<comment type="similarity">
    <text evidence="1 6 7">Belongs to the universal ribosomal protein uL23 family.</text>
</comment>
<organism evidence="8 9">
    <name type="scientific">Sporofaciens musculi</name>
    <dbReference type="NCBI Taxonomy" id="2681861"/>
    <lineage>
        <taxon>Bacteria</taxon>
        <taxon>Bacillati</taxon>
        <taxon>Bacillota</taxon>
        <taxon>Clostridia</taxon>
        <taxon>Lachnospirales</taxon>
        <taxon>Lachnospiraceae</taxon>
        <taxon>Sporofaciens</taxon>
    </lineage>
</organism>
<dbReference type="NCBIfam" id="NF004363">
    <property type="entry name" value="PRK05738.2-4"/>
    <property type="match status" value="1"/>
</dbReference>
<dbReference type="FunFam" id="3.30.70.330:FF:000001">
    <property type="entry name" value="50S ribosomal protein L23"/>
    <property type="match status" value="1"/>
</dbReference>
<dbReference type="Proteomes" id="UP000460412">
    <property type="component" value="Unassembled WGS sequence"/>
</dbReference>
<dbReference type="EMBL" id="WUQX01000001">
    <property type="protein sequence ID" value="MXP74944.1"/>
    <property type="molecule type" value="Genomic_DNA"/>
</dbReference>
<evidence type="ECO:0000256" key="4">
    <source>
        <dbReference type="ARBA" id="ARBA00022980"/>
    </source>
</evidence>
<comment type="function">
    <text evidence="6">One of the early assembly proteins it binds 23S rRNA. One of the proteins that surrounds the polypeptide exit tunnel on the outside of the ribosome. Forms the main docking site for trigger factor binding to the ribosome.</text>
</comment>
<dbReference type="Gene3D" id="3.30.70.330">
    <property type="match status" value="1"/>
</dbReference>
<comment type="caution">
    <text evidence="8">The sequence shown here is derived from an EMBL/GenBank/DDBJ whole genome shotgun (WGS) entry which is preliminary data.</text>
</comment>
<keyword evidence="9" id="KW-1185">Reference proteome</keyword>
<evidence type="ECO:0000256" key="5">
    <source>
        <dbReference type="ARBA" id="ARBA00023274"/>
    </source>
</evidence>
<dbReference type="GO" id="GO:1990904">
    <property type="term" value="C:ribonucleoprotein complex"/>
    <property type="evidence" value="ECO:0007669"/>
    <property type="project" value="UniProtKB-KW"/>
</dbReference>
<dbReference type="PANTHER" id="PTHR11620">
    <property type="entry name" value="60S RIBOSOMAL PROTEIN L23A"/>
    <property type="match status" value="1"/>
</dbReference>
<dbReference type="InterPro" id="IPR012678">
    <property type="entry name" value="Ribosomal_uL23/eL15/eS24_sf"/>
</dbReference>
<dbReference type="InterPro" id="IPR013025">
    <property type="entry name" value="Ribosomal_uL23-like"/>
</dbReference>
<gene>
    <name evidence="6 8" type="primary">rplW</name>
    <name evidence="8" type="ORF">GN277_05990</name>
</gene>
<evidence type="ECO:0000256" key="7">
    <source>
        <dbReference type="RuleBase" id="RU003934"/>
    </source>
</evidence>
<keyword evidence="4 6" id="KW-0689">Ribosomal protein</keyword>
<evidence type="ECO:0000313" key="8">
    <source>
        <dbReference type="EMBL" id="MXP74944.1"/>
    </source>
</evidence>
<dbReference type="HAMAP" id="MF_01369_B">
    <property type="entry name" value="Ribosomal_uL23_B"/>
    <property type="match status" value="1"/>
</dbReference>
<sequence length="101" mass="11318">MANIQYYDVILKPVVTEKSMELMGDKKYTFLVHPEATKSQVKEAVEKMFGGTKVESVNTMNCPGKKRRVRGTMKFGKTAKTKKAIVKLTADSAEIEIFEGL</sequence>
<reference evidence="8 9" key="1">
    <citation type="submission" date="2019-12" db="EMBL/GenBank/DDBJ databases">
        <title>Sporaefaciens musculi gen. nov., sp. nov., a novel bacterium isolated from the caecum of an obese mouse.</title>
        <authorList>
            <person name="Rasmussen T.S."/>
            <person name="Streidl T."/>
            <person name="Hitch T.C.A."/>
            <person name="Wortmann E."/>
            <person name="Deptula P."/>
            <person name="Hansen M."/>
            <person name="Nielsen D.S."/>
            <person name="Clavel T."/>
            <person name="Vogensen F.K."/>
        </authorList>
    </citation>
    <scope>NUCLEOTIDE SEQUENCE [LARGE SCALE GENOMIC DNA]</scope>
    <source>
        <strain evidence="8 9">WCA-9-b2</strain>
    </source>
</reference>
<dbReference type="GO" id="GO:0019843">
    <property type="term" value="F:rRNA binding"/>
    <property type="evidence" value="ECO:0007669"/>
    <property type="project" value="UniProtKB-UniRule"/>
</dbReference>
<keyword evidence="3 6" id="KW-0694">RNA-binding</keyword>
<dbReference type="GO" id="GO:0003735">
    <property type="term" value="F:structural constituent of ribosome"/>
    <property type="evidence" value="ECO:0007669"/>
    <property type="project" value="InterPro"/>
</dbReference>